<accession>A0ABV6YZ28</accession>
<gene>
    <name evidence="2" type="ORF">ACFL27_14740</name>
</gene>
<dbReference type="InterPro" id="IPR009057">
    <property type="entry name" value="Homeodomain-like_sf"/>
</dbReference>
<name>A0ABV6YZ28_UNCC1</name>
<dbReference type="InterPro" id="IPR047655">
    <property type="entry name" value="Transpos_IS630-like"/>
</dbReference>
<dbReference type="Pfam" id="PF13565">
    <property type="entry name" value="HTH_32"/>
    <property type="match status" value="1"/>
</dbReference>
<evidence type="ECO:0000313" key="2">
    <source>
        <dbReference type="EMBL" id="MFC1851450.1"/>
    </source>
</evidence>
<dbReference type="InterPro" id="IPR038717">
    <property type="entry name" value="Tc1-like_DDE_dom"/>
</dbReference>
<dbReference type="InterPro" id="IPR036397">
    <property type="entry name" value="RNaseH_sf"/>
</dbReference>
<dbReference type="Pfam" id="PF13358">
    <property type="entry name" value="DDE_3"/>
    <property type="match status" value="1"/>
</dbReference>
<dbReference type="InterPro" id="IPR052702">
    <property type="entry name" value="MscS-like_channel"/>
</dbReference>
<dbReference type="InterPro" id="IPR012337">
    <property type="entry name" value="RNaseH-like_sf"/>
</dbReference>
<sequence>MASIKKLDPINLTAKDIMELEKLATSPEIKPRVQKRCKIILERASGSTTTQTAAHLNVTTAQVRRWHKRFLKDGIACLFDTPHGGRPGHPMYQNLPEITDADRQELKRLSTRRKVNRDLATRAQIILMATAGMKNRDIATQLQVTPTTVRKWRLRFHEQGLEGLLDEPRPGAPRSIPDDDIERVITKTLETLPENATHWSTRLMAQNIGMSQTAISRIWRAFGLQPHRVETFKLSNDPYFIEKIRDLVGIYLNPPERAAVFCVDEKSQIQALDRTQPLLPMTPGVVERQTHNYIRHGTTTLFAALNYKTGEVIGKCYTQHRSVEFRKFLDLIDKSVPEELDIHLILDNYGTHKAALIQRWLLKRPRFQMHFTPTYASWTNLVERWFAEITQKQIRRGSYRSVKKLEETITKWIENYNKDPKPYVWTRTADEILESVSKVCKRISDSGH</sequence>
<dbReference type="Pfam" id="PF13384">
    <property type="entry name" value="HTH_23"/>
    <property type="match status" value="1"/>
</dbReference>
<proteinExistence type="predicted"/>
<dbReference type="SUPFAM" id="SSF53098">
    <property type="entry name" value="Ribonuclease H-like"/>
    <property type="match status" value="1"/>
</dbReference>
<dbReference type="Proteomes" id="UP001594351">
    <property type="component" value="Unassembled WGS sequence"/>
</dbReference>
<dbReference type="Gene3D" id="3.30.420.10">
    <property type="entry name" value="Ribonuclease H-like superfamily/Ribonuclease H"/>
    <property type="match status" value="1"/>
</dbReference>
<dbReference type="Gene3D" id="1.10.10.10">
    <property type="entry name" value="Winged helix-like DNA-binding domain superfamily/Winged helix DNA-binding domain"/>
    <property type="match status" value="1"/>
</dbReference>
<organism evidence="2 3">
    <name type="scientific">candidate division CSSED10-310 bacterium</name>
    <dbReference type="NCBI Taxonomy" id="2855610"/>
    <lineage>
        <taxon>Bacteria</taxon>
        <taxon>Bacteria division CSSED10-310</taxon>
    </lineage>
</organism>
<evidence type="ECO:0000259" key="1">
    <source>
        <dbReference type="Pfam" id="PF13358"/>
    </source>
</evidence>
<dbReference type="PANTHER" id="PTHR30347">
    <property type="entry name" value="POTASSIUM CHANNEL RELATED"/>
    <property type="match status" value="1"/>
</dbReference>
<dbReference type="PANTHER" id="PTHR30347:SF1">
    <property type="entry name" value="MECHANOSENSITIVE CHANNEL MSCK"/>
    <property type="match status" value="1"/>
</dbReference>
<feature type="domain" description="Tc1-like transposase DDE" evidence="1">
    <location>
        <begin position="260"/>
        <end position="405"/>
    </location>
</feature>
<protein>
    <submittedName>
        <fullName evidence="2">IS630 family transposase</fullName>
    </submittedName>
</protein>
<dbReference type="NCBIfam" id="NF033545">
    <property type="entry name" value="transpos_IS630"/>
    <property type="match status" value="1"/>
</dbReference>
<dbReference type="SUPFAM" id="SSF46689">
    <property type="entry name" value="Homeodomain-like"/>
    <property type="match status" value="2"/>
</dbReference>
<dbReference type="InterPro" id="IPR036388">
    <property type="entry name" value="WH-like_DNA-bd_sf"/>
</dbReference>
<comment type="caution">
    <text evidence="2">The sequence shown here is derived from an EMBL/GenBank/DDBJ whole genome shotgun (WGS) entry which is preliminary data.</text>
</comment>
<keyword evidence="3" id="KW-1185">Reference proteome</keyword>
<evidence type="ECO:0000313" key="3">
    <source>
        <dbReference type="Proteomes" id="UP001594351"/>
    </source>
</evidence>
<dbReference type="EMBL" id="JBHPBY010000189">
    <property type="protein sequence ID" value="MFC1851450.1"/>
    <property type="molecule type" value="Genomic_DNA"/>
</dbReference>
<reference evidence="2 3" key="1">
    <citation type="submission" date="2024-09" db="EMBL/GenBank/DDBJ databases">
        <title>Laminarin stimulates single cell rates of sulfate reduction while oxygen inhibits transcriptomic activity in coastal marine sediment.</title>
        <authorList>
            <person name="Lindsay M."/>
            <person name="Orcutt B."/>
            <person name="Emerson D."/>
            <person name="Stepanauskas R."/>
            <person name="D'Angelo T."/>
        </authorList>
    </citation>
    <scope>NUCLEOTIDE SEQUENCE [LARGE SCALE GENOMIC DNA]</scope>
    <source>
        <strain evidence="2">SAG AM-311-K15</strain>
    </source>
</reference>